<reference evidence="3" key="1">
    <citation type="journal article" date="2017" name="Parasit. Vectors">
        <title>Sialotranscriptomics of Rhipicephalus zambeziensis reveals intricate expression profiles of secretory proteins and suggests tight temporal transcriptional regulation during blood-feeding.</title>
        <authorList>
            <person name="de Castro M.H."/>
            <person name="de Klerk D."/>
            <person name="Pienaar R."/>
            <person name="Rees D.J.G."/>
            <person name="Mans B.J."/>
        </authorList>
    </citation>
    <scope>NUCLEOTIDE SEQUENCE</scope>
    <source>
        <tissue evidence="3">Salivary glands</tissue>
    </source>
</reference>
<accession>A0A224YDT2</accession>
<dbReference type="GO" id="GO:0007165">
    <property type="term" value="P:signal transduction"/>
    <property type="evidence" value="ECO:0007669"/>
    <property type="project" value="TreeGrafter"/>
</dbReference>
<dbReference type="PANTHER" id="PTHR15261">
    <property type="entry name" value="THROMBOSPONDIN-TYPE LAMININ G DOMAIN AND EAR REPEAT-CONTAINING"/>
    <property type="match status" value="1"/>
</dbReference>
<protein>
    <submittedName>
        <fullName evidence="3">Protein containing EPTP domain</fullName>
    </submittedName>
</protein>
<dbReference type="EMBL" id="GFPF01001207">
    <property type="protein sequence ID" value="MAA12353.1"/>
    <property type="molecule type" value="Transcribed_RNA"/>
</dbReference>
<evidence type="ECO:0000313" key="3">
    <source>
        <dbReference type="EMBL" id="MAA12353.1"/>
    </source>
</evidence>
<sequence>MDGPLYIAVAQQRDNAGELFLGSPVFIYNQRREHELSFVQVIRFWQAFKVNHFTVAGIHYLTFLTRQGVFLYWYAGDQFLEWQTLLNTEGAEDVSIFNLPNGEAAIAVVRRDEVMFFLETESSTYNCTFTLKMSGMTLSSVVFQFIEGQYFMFVTQAAPSAPQPPLQLVLQKYSFVAQGKPDPLLDCLHNLENSLGRRQAHVDHLATNIGRVWTSNGQKPLATELVVIDGPVKVTGSVTAPKGVIVPQAQRVPTVTPDDVARQTNDIWKDVARMENELKGVVFKSVPQTIQGNLKFDKPVSSSTFNAAQLVDTTLNGVPLVDLLRNTLKATGDQVINVPVSFNNLYVNNLNTHTINGINISDVMLTNKDQLVTGNLKFGHVSLTDLNVQRGRAINGIDPEKIVTTNTPQVIRGKKEFAKLRIPGDLKVTTTTNNKDLSAFVAHLVPLQGVTTVTGEWTFQAPLIIGSALALKNPINGLYSIPKLYAEAVDKHSHQTIRGPKTYQAPIVIHGNAEVAGTLNGIRPSHDLVTLHTPQNIRGTWIVKDAIHFKRNLDAGTVNGLDIARDAVLRSKGPQVVFGRKIFDADVTVTRDIAMTPGSTIDGVDPSELSRTPGLETVYNTAVNIESMIVIGNVVALKGINDRMVRDLQNLIWLKSADQHIRSPVSFNNVHLEKDLDTETINGVNLDEDLMRTFGDEVLEGPVVFKDSIRTKGPIDVAPGVKVNGVDLSEAAKLVSSSHQNTVIHGDVSFPSLVVQKDLHAETVNGKPLAQQFLLVNGEQVMAGTPSFMQPISVKEVVADFVNPVQLNGVPFREFMDELVLQNGSRHRLITNKHFRNGVEAHHLQSYGLVDGVNVEEMLHSVVLLDVPQVVDGVKVFQNSLRLESLLADQVNGIDIKEHVRRVVRRNIQQVITGKKTVMGKVFVHGHVTTGDLVNGVNVKDLYARAMSKTQENLISAPMTFLGGVDARRLHLYGPAKLDGLNLDNVVLLREDEVLGGTVVFKSLLSDGDIQIGGLLNGCNITKLYKEALYNNGVKQSVYGQKHFSKLNVKGNVHILGDLNGAPFDAVVGNLLMRNVPQTVDGPVTFLDKVVVDSLTLTGPINGVNLTDLLRDAVTKSTEQVVRGTKTFTNQHGLVASNSLHVRGNVVSRGPVGGISVADLASVVTAHGRHVIHGKKTLVAPLTVDNIDVKGKLNGLRIPEDLVLPRLKNQLIPGKVILAGPSAIQGNLKVGKVNDLYLEQLLAERVTLSGDQRLRSKLIFQRDVPIHGDLGFGRINGILREQLVTQSGEYKLSGAKTFVQDVEIRGNLNAVTINGYDLIELARDVVLVNRPEEIPHSTVFSAPIEVVGQITVMGTANGIDVQNLKQNFDAGKNRWKQGVQGMADALKYHEAVLQRQLAAYKGQATGLAYFRAFQTLDIPSRRIFTSPVARSAMSPRNTAPADSMILWTAWPTRCLHGGDDCCEEFSSEVLIVEPDGTLSKGRQAERRRYFPFASQHATTKPGFIVWTNSTSSRIGCDHPGAEELALGLLDPRSQLASDQLVKVDLRVTASAFVSDARMFEFLGSTYLVVAHSFNKYLLPSSKGGHIDVYRLSPGQAHWQLHQTLNATGVASVDIVEFDGVVFLSSANNWKQGLTSTYSTVYTLSGVVNMFVPMADVPTSLATSTLFLTVDNSLLCAFASETTALQDQHSWLDAYTEPVSIYRHVYGRFQLLQNIPLYGVNTMDHFRFAGDIFLVLGSSYAKTVAVYQWKGYSKFEQVHAISASPLALRSYWSRTGSLFLAIATECGKTRVFEALPYGRCISPRADAG</sequence>
<organism evidence="3">
    <name type="scientific">Rhipicephalus zambeziensis</name>
    <dbReference type="NCBI Taxonomy" id="60191"/>
    <lineage>
        <taxon>Eukaryota</taxon>
        <taxon>Metazoa</taxon>
        <taxon>Ecdysozoa</taxon>
        <taxon>Arthropoda</taxon>
        <taxon>Chelicerata</taxon>
        <taxon>Arachnida</taxon>
        <taxon>Acari</taxon>
        <taxon>Parasitiformes</taxon>
        <taxon>Ixodida</taxon>
        <taxon>Ixodoidea</taxon>
        <taxon>Ixodidae</taxon>
        <taxon>Rhipicephalinae</taxon>
        <taxon>Rhipicephalus</taxon>
        <taxon>Rhipicephalus</taxon>
    </lineage>
</organism>
<dbReference type="InterPro" id="IPR009039">
    <property type="entry name" value="EAR"/>
</dbReference>
<keyword evidence="2" id="KW-0677">Repeat</keyword>
<dbReference type="PANTHER" id="PTHR15261:SF4">
    <property type="entry name" value="THROMBOSPONDIN-TYPE LAMININ G DOMAIN AND EAR REPEAT-CONTAINING PROTEIN"/>
    <property type="match status" value="1"/>
</dbReference>
<evidence type="ECO:0000256" key="1">
    <source>
        <dbReference type="ARBA" id="ARBA00022729"/>
    </source>
</evidence>
<dbReference type="PROSITE" id="PS50912">
    <property type="entry name" value="EAR"/>
    <property type="match status" value="1"/>
</dbReference>
<proteinExistence type="predicted"/>
<evidence type="ECO:0000256" key="2">
    <source>
        <dbReference type="ARBA" id="ARBA00022737"/>
    </source>
</evidence>
<keyword evidence="1" id="KW-0732">Signal</keyword>
<dbReference type="Pfam" id="PF03736">
    <property type="entry name" value="EPTP"/>
    <property type="match status" value="1"/>
</dbReference>
<name>A0A224YDT2_9ACAR</name>
<dbReference type="InterPro" id="IPR005492">
    <property type="entry name" value="EPTP"/>
</dbReference>